<dbReference type="EMBL" id="CP059399">
    <property type="protein sequence ID" value="QLY33751.1"/>
    <property type="molecule type" value="Genomic_DNA"/>
</dbReference>
<evidence type="ECO:0000313" key="1">
    <source>
        <dbReference type="EMBL" id="QLY33751.1"/>
    </source>
</evidence>
<dbReference type="Proteomes" id="UP000515512">
    <property type="component" value="Chromosome"/>
</dbReference>
<dbReference type="Pfam" id="PF13826">
    <property type="entry name" value="Monooxy_af470-like"/>
    <property type="match status" value="1"/>
</dbReference>
<organism evidence="1 2">
    <name type="scientific">Nocardia huaxiensis</name>
    <dbReference type="NCBI Taxonomy" id="2755382"/>
    <lineage>
        <taxon>Bacteria</taxon>
        <taxon>Bacillati</taxon>
        <taxon>Actinomycetota</taxon>
        <taxon>Actinomycetes</taxon>
        <taxon>Mycobacteriales</taxon>
        <taxon>Nocardiaceae</taxon>
        <taxon>Nocardia</taxon>
    </lineage>
</organism>
<keyword evidence="2" id="KW-1185">Reference proteome</keyword>
<proteinExistence type="predicted"/>
<dbReference type="KEGG" id="nhu:H0264_17275"/>
<protein>
    <submittedName>
        <fullName evidence="1">DUF4188 domain-containing protein</fullName>
    </submittedName>
</protein>
<sequence>MRVNRLTADLSEYPDLVVILLGMRVRKPRGILRLLGVGPKLYRSHADKPDGLLLHEDVVWSMFPPHWGARQYWRDLDSLERWTRSEPHRIWWRDFLRDSGGTGFWHEAYFARGGIDSVYDDMGPTAGLARFAPTVPARGRLFSTRGRVRGATPEFAPVIDESTYYEESNDQPPANMNHAAPQQHAHIPGALTCCESALADPGANDRRPVPNQ</sequence>
<name>A0A7D6VEW2_9NOCA</name>
<gene>
    <name evidence="1" type="ORF">H0264_17275</name>
</gene>
<accession>A0A7D6VEW2</accession>
<dbReference type="AlphaFoldDB" id="A0A7D6VEW2"/>
<evidence type="ECO:0000313" key="2">
    <source>
        <dbReference type="Proteomes" id="UP000515512"/>
    </source>
</evidence>
<dbReference type="RefSeq" id="WP_181584915.1">
    <property type="nucleotide sequence ID" value="NZ_CP059399.1"/>
</dbReference>
<dbReference type="InterPro" id="IPR025444">
    <property type="entry name" value="Monooxy_af470"/>
</dbReference>
<reference evidence="1 2" key="1">
    <citation type="submission" date="2020-07" db="EMBL/GenBank/DDBJ databases">
        <authorList>
            <person name="Zhuang K."/>
            <person name="Ran Y."/>
        </authorList>
    </citation>
    <scope>NUCLEOTIDE SEQUENCE [LARGE SCALE GENOMIC DNA]</scope>
    <source>
        <strain evidence="1 2">WCH-YHL-001</strain>
    </source>
</reference>